<accession>A0A5B7FSU7</accession>
<evidence type="ECO:0000313" key="3">
    <source>
        <dbReference type="Proteomes" id="UP000324222"/>
    </source>
</evidence>
<dbReference type="Proteomes" id="UP000324222">
    <property type="component" value="Unassembled WGS sequence"/>
</dbReference>
<reference evidence="2 3" key="1">
    <citation type="submission" date="2019-05" db="EMBL/GenBank/DDBJ databases">
        <title>Another draft genome of Portunus trituberculatus and its Hox gene families provides insights of decapod evolution.</title>
        <authorList>
            <person name="Jeong J.-H."/>
            <person name="Song I."/>
            <person name="Kim S."/>
            <person name="Choi T."/>
            <person name="Kim D."/>
            <person name="Ryu S."/>
            <person name="Kim W."/>
        </authorList>
    </citation>
    <scope>NUCLEOTIDE SEQUENCE [LARGE SCALE GENOMIC DNA]</scope>
    <source>
        <tissue evidence="2">Muscle</tissue>
    </source>
</reference>
<protein>
    <submittedName>
        <fullName evidence="2">Uncharacterized protein</fullName>
    </submittedName>
</protein>
<keyword evidence="3" id="KW-1185">Reference proteome</keyword>
<dbReference type="AlphaFoldDB" id="A0A5B7FSU7"/>
<evidence type="ECO:0000256" key="1">
    <source>
        <dbReference type="SAM" id="MobiDB-lite"/>
    </source>
</evidence>
<evidence type="ECO:0000313" key="2">
    <source>
        <dbReference type="EMBL" id="MPC48359.1"/>
    </source>
</evidence>
<comment type="caution">
    <text evidence="2">The sequence shown here is derived from an EMBL/GenBank/DDBJ whole genome shotgun (WGS) entry which is preliminary data.</text>
</comment>
<organism evidence="2 3">
    <name type="scientific">Portunus trituberculatus</name>
    <name type="common">Swimming crab</name>
    <name type="synonym">Neptunus trituberculatus</name>
    <dbReference type="NCBI Taxonomy" id="210409"/>
    <lineage>
        <taxon>Eukaryota</taxon>
        <taxon>Metazoa</taxon>
        <taxon>Ecdysozoa</taxon>
        <taxon>Arthropoda</taxon>
        <taxon>Crustacea</taxon>
        <taxon>Multicrustacea</taxon>
        <taxon>Malacostraca</taxon>
        <taxon>Eumalacostraca</taxon>
        <taxon>Eucarida</taxon>
        <taxon>Decapoda</taxon>
        <taxon>Pleocyemata</taxon>
        <taxon>Brachyura</taxon>
        <taxon>Eubrachyura</taxon>
        <taxon>Portunoidea</taxon>
        <taxon>Portunidae</taxon>
        <taxon>Portuninae</taxon>
        <taxon>Portunus</taxon>
    </lineage>
</organism>
<name>A0A5B7FSU7_PORTR</name>
<dbReference type="EMBL" id="VSRR010008244">
    <property type="protein sequence ID" value="MPC48359.1"/>
    <property type="molecule type" value="Genomic_DNA"/>
</dbReference>
<gene>
    <name evidence="2" type="ORF">E2C01_042129</name>
</gene>
<feature type="region of interest" description="Disordered" evidence="1">
    <location>
        <begin position="45"/>
        <end position="87"/>
    </location>
</feature>
<proteinExistence type="predicted"/>
<sequence>MVLMVLRAARNVLISGLVLGSGFGLSLGGARAGELMGLETLNSSSSRETYHGHCYSTPSTKPLKESRASKGNTGRMDGQTGRRWEIR</sequence>